<proteinExistence type="predicted"/>
<evidence type="ECO:0000313" key="1">
    <source>
        <dbReference type="EMBL" id="NUX98762.1"/>
    </source>
</evidence>
<comment type="caution">
    <text evidence="1">The sequence shown here is derived from an EMBL/GenBank/DDBJ whole genome shotgun (WGS) entry which is preliminary data.</text>
</comment>
<protein>
    <submittedName>
        <fullName evidence="1">Uncharacterized protein</fullName>
    </submittedName>
</protein>
<gene>
    <name evidence="1" type="ORF">G5S42_03190</name>
</gene>
<evidence type="ECO:0000313" key="2">
    <source>
        <dbReference type="Proteomes" id="UP000594380"/>
    </source>
</evidence>
<reference evidence="1 2" key="1">
    <citation type="submission" date="2020-02" db="EMBL/GenBank/DDBJ databases">
        <title>Paraburkholderia simonii sp. nov. and Paraburkholderia youngii sp. nov. Brazilian and Mexican Mimosa-associated rhizobia.</title>
        <authorList>
            <person name="Mavima L."/>
            <person name="Beukes C.W."/>
            <person name="Chan W.Y."/>
            <person name="Palmer M."/>
            <person name="De Meyer S.E."/>
            <person name="James E.K."/>
            <person name="Venter S.N."/>
            <person name="Steenkamp E.T."/>
        </authorList>
    </citation>
    <scope>NUCLEOTIDE SEQUENCE [LARGE SCALE GENOMIC DNA]</scope>
    <source>
        <strain evidence="1 2">JPY169</strain>
    </source>
</reference>
<name>A0A7Y6JVT6_9BURK</name>
<dbReference type="RefSeq" id="WP_176105500.1">
    <property type="nucleotide sequence ID" value="NZ_JAALDK010000001.1"/>
</dbReference>
<sequence length="108" mass="11502">MNGAQLKAEGQAKVAAHAGTAWRDAAITAMRDFAATNYVNGGRTDFTIDEFRDAGACPEPAHPNAWGTLPKTAVKLGILDPTFDTATSKRPAAHARVARVWRVNVDAL</sequence>
<dbReference type="EMBL" id="JAALDK010000001">
    <property type="protein sequence ID" value="NUX98762.1"/>
    <property type="molecule type" value="Genomic_DNA"/>
</dbReference>
<accession>A0A7Y6JVT6</accession>
<organism evidence="1 2">
    <name type="scientific">Paraburkholderia youngii</name>
    <dbReference type="NCBI Taxonomy" id="2782701"/>
    <lineage>
        <taxon>Bacteria</taxon>
        <taxon>Pseudomonadati</taxon>
        <taxon>Pseudomonadota</taxon>
        <taxon>Betaproteobacteria</taxon>
        <taxon>Burkholderiales</taxon>
        <taxon>Burkholderiaceae</taxon>
        <taxon>Paraburkholderia</taxon>
    </lineage>
</organism>
<dbReference type="Proteomes" id="UP000594380">
    <property type="component" value="Unassembled WGS sequence"/>
</dbReference>
<dbReference type="AlphaFoldDB" id="A0A7Y6JVT6"/>
<dbReference type="GeneID" id="301099350"/>